<sequence length="70" mass="7338">MCSEGFLLTTVSCWLESSPLKSFAQVTTRAGQIAIAHHGESLMKAAKTGGGCQCHGQSVSDLMCSFALLC</sequence>
<gene>
    <name evidence="1" type="ORF">K402DRAFT_81453</name>
</gene>
<dbReference type="Proteomes" id="UP000800041">
    <property type="component" value="Unassembled WGS sequence"/>
</dbReference>
<proteinExistence type="predicted"/>
<evidence type="ECO:0000313" key="2">
    <source>
        <dbReference type="Proteomes" id="UP000800041"/>
    </source>
</evidence>
<protein>
    <submittedName>
        <fullName evidence="1">Uncharacterized protein</fullName>
    </submittedName>
</protein>
<dbReference type="AlphaFoldDB" id="A0A6G1H0I0"/>
<organism evidence="1 2">
    <name type="scientific">Aulographum hederae CBS 113979</name>
    <dbReference type="NCBI Taxonomy" id="1176131"/>
    <lineage>
        <taxon>Eukaryota</taxon>
        <taxon>Fungi</taxon>
        <taxon>Dikarya</taxon>
        <taxon>Ascomycota</taxon>
        <taxon>Pezizomycotina</taxon>
        <taxon>Dothideomycetes</taxon>
        <taxon>Pleosporomycetidae</taxon>
        <taxon>Aulographales</taxon>
        <taxon>Aulographaceae</taxon>
    </lineage>
</organism>
<dbReference type="EMBL" id="ML977156">
    <property type="protein sequence ID" value="KAF1986509.1"/>
    <property type="molecule type" value="Genomic_DNA"/>
</dbReference>
<accession>A0A6G1H0I0</accession>
<keyword evidence="2" id="KW-1185">Reference proteome</keyword>
<evidence type="ECO:0000313" key="1">
    <source>
        <dbReference type="EMBL" id="KAF1986509.1"/>
    </source>
</evidence>
<reference evidence="1" key="1">
    <citation type="journal article" date="2020" name="Stud. Mycol.">
        <title>101 Dothideomycetes genomes: a test case for predicting lifestyles and emergence of pathogens.</title>
        <authorList>
            <person name="Haridas S."/>
            <person name="Albert R."/>
            <person name="Binder M."/>
            <person name="Bloem J."/>
            <person name="Labutti K."/>
            <person name="Salamov A."/>
            <person name="Andreopoulos B."/>
            <person name="Baker S."/>
            <person name="Barry K."/>
            <person name="Bills G."/>
            <person name="Bluhm B."/>
            <person name="Cannon C."/>
            <person name="Castanera R."/>
            <person name="Culley D."/>
            <person name="Daum C."/>
            <person name="Ezra D."/>
            <person name="Gonzalez J."/>
            <person name="Henrissat B."/>
            <person name="Kuo A."/>
            <person name="Liang C."/>
            <person name="Lipzen A."/>
            <person name="Lutzoni F."/>
            <person name="Magnuson J."/>
            <person name="Mondo S."/>
            <person name="Nolan M."/>
            <person name="Ohm R."/>
            <person name="Pangilinan J."/>
            <person name="Park H.-J."/>
            <person name="Ramirez L."/>
            <person name="Alfaro M."/>
            <person name="Sun H."/>
            <person name="Tritt A."/>
            <person name="Yoshinaga Y."/>
            <person name="Zwiers L.-H."/>
            <person name="Turgeon B."/>
            <person name="Goodwin S."/>
            <person name="Spatafora J."/>
            <person name="Crous P."/>
            <person name="Grigoriev I."/>
        </authorList>
    </citation>
    <scope>NUCLEOTIDE SEQUENCE</scope>
    <source>
        <strain evidence="1">CBS 113979</strain>
    </source>
</reference>
<name>A0A6G1H0I0_9PEZI</name>